<evidence type="ECO:0000256" key="7">
    <source>
        <dbReference type="HAMAP-Rule" id="MF_00258"/>
    </source>
</evidence>
<reference evidence="8 9" key="1">
    <citation type="submission" date="2007-08" db="EMBL/GenBank/DDBJ databases">
        <title>Complete sequence of Shewanella sediminis HAW-EB3.</title>
        <authorList>
            <consortium name="US DOE Joint Genome Institute"/>
            <person name="Copeland A."/>
            <person name="Lucas S."/>
            <person name="Lapidus A."/>
            <person name="Barry K."/>
            <person name="Glavina del Rio T."/>
            <person name="Dalin E."/>
            <person name="Tice H."/>
            <person name="Pitluck S."/>
            <person name="Chertkov O."/>
            <person name="Brettin T."/>
            <person name="Bruce D."/>
            <person name="Detter J.C."/>
            <person name="Han C."/>
            <person name="Schmutz J."/>
            <person name="Larimer F."/>
            <person name="Land M."/>
            <person name="Hauser L."/>
            <person name="Kyrpides N."/>
            <person name="Kim E."/>
            <person name="Zhao J.-S."/>
            <person name="Richardson P."/>
        </authorList>
    </citation>
    <scope>NUCLEOTIDE SEQUENCE [LARGE SCALE GENOMIC DNA]</scope>
    <source>
        <strain evidence="8 9">HAW-EB3</strain>
    </source>
</reference>
<accession>A8G1G6</accession>
<sequence>MHTKWRRDLSGPILVFDSGIGGLSIFDEIRQVLPDKQYCYLFDNARLPYGELDEQVLISGCKALITSIVKMIDASLIVIACNTASTLVLPALREVLNIPVVGVVPAIKPAAALSRNKHIGVLATPGTIRRPYTHELIEQFGGDCKVELYGSSELVILSERKAAGIDIIQADIAKILNPIKCSGLDTLVLGCTHFPMLKVEIQDYLGENVLLLDSAKAVAARVISLCLQLDEKNRNRNNSKDEVSGSESKEMIALYTSEEISDGLKNTLAKIGFSNIEKVQTG</sequence>
<dbReference type="SUPFAM" id="SSF53681">
    <property type="entry name" value="Aspartate/glutamate racemase"/>
    <property type="match status" value="2"/>
</dbReference>
<dbReference type="HAMAP" id="MF_00258">
    <property type="entry name" value="Glu_racemase"/>
    <property type="match status" value="1"/>
</dbReference>
<dbReference type="PROSITE" id="PS00924">
    <property type="entry name" value="ASP_GLU_RACEMASE_2"/>
    <property type="match status" value="1"/>
</dbReference>
<evidence type="ECO:0000313" key="9">
    <source>
        <dbReference type="Proteomes" id="UP000002015"/>
    </source>
</evidence>
<dbReference type="InterPro" id="IPR004391">
    <property type="entry name" value="Glu_race"/>
</dbReference>
<evidence type="ECO:0000256" key="1">
    <source>
        <dbReference type="ARBA" id="ARBA00001602"/>
    </source>
</evidence>
<dbReference type="PROSITE" id="PS00923">
    <property type="entry name" value="ASP_GLU_RACEMASE_1"/>
    <property type="match status" value="1"/>
</dbReference>
<evidence type="ECO:0000313" key="8">
    <source>
        <dbReference type="EMBL" id="ABV38939.1"/>
    </source>
</evidence>
<dbReference type="Gene3D" id="3.40.50.1860">
    <property type="match status" value="2"/>
</dbReference>
<dbReference type="InterPro" id="IPR033134">
    <property type="entry name" value="Asp/Glu_racemase_AS_2"/>
</dbReference>
<keyword evidence="5 7" id="KW-0413">Isomerase</keyword>
<dbReference type="UniPathway" id="UPA00219"/>
<dbReference type="Proteomes" id="UP000002015">
    <property type="component" value="Chromosome"/>
</dbReference>
<name>A8G1G6_SHESH</name>
<feature type="active site" description="Proton donor/acceptor" evidence="7">
    <location>
        <position position="81"/>
    </location>
</feature>
<feature type="binding site" evidence="7">
    <location>
        <begin position="192"/>
        <end position="193"/>
    </location>
    <ligand>
        <name>substrate</name>
    </ligand>
</feature>
<evidence type="ECO:0000256" key="4">
    <source>
        <dbReference type="ARBA" id="ARBA00022984"/>
    </source>
</evidence>
<dbReference type="InterPro" id="IPR018187">
    <property type="entry name" value="Asp/Glu_racemase_AS_1"/>
</dbReference>
<dbReference type="GO" id="GO:0008360">
    <property type="term" value="P:regulation of cell shape"/>
    <property type="evidence" value="ECO:0007669"/>
    <property type="project" value="UniProtKB-KW"/>
</dbReference>
<gene>
    <name evidence="7" type="primary">murI</name>
    <name evidence="8" type="ordered locus">Ssed_4337</name>
</gene>
<keyword evidence="6 7" id="KW-0961">Cell wall biogenesis/degradation</keyword>
<dbReference type="GO" id="GO:0071555">
    <property type="term" value="P:cell wall organization"/>
    <property type="evidence" value="ECO:0007669"/>
    <property type="project" value="UniProtKB-KW"/>
</dbReference>
<feature type="binding site" evidence="7">
    <location>
        <begin position="82"/>
        <end position="83"/>
    </location>
    <ligand>
        <name>substrate</name>
    </ligand>
</feature>
<feature type="binding site" evidence="7">
    <location>
        <begin position="49"/>
        <end position="50"/>
    </location>
    <ligand>
        <name>substrate</name>
    </ligand>
</feature>
<comment type="similarity">
    <text evidence="7">Belongs to the aspartate/glutamate racemases family.</text>
</comment>
<feature type="active site" description="Proton donor/acceptor" evidence="7">
    <location>
        <position position="191"/>
    </location>
</feature>
<dbReference type="EC" id="5.1.1.3" evidence="2 7"/>
<evidence type="ECO:0000256" key="3">
    <source>
        <dbReference type="ARBA" id="ARBA00022960"/>
    </source>
</evidence>
<dbReference type="KEGG" id="sse:Ssed_4337"/>
<keyword evidence="3 7" id="KW-0133">Cell shape</keyword>
<dbReference type="GO" id="GO:0008881">
    <property type="term" value="F:glutamate racemase activity"/>
    <property type="evidence" value="ECO:0007669"/>
    <property type="project" value="UniProtKB-UniRule"/>
</dbReference>
<dbReference type="GO" id="GO:0009252">
    <property type="term" value="P:peptidoglycan biosynthetic process"/>
    <property type="evidence" value="ECO:0007669"/>
    <property type="project" value="UniProtKB-UniRule"/>
</dbReference>
<dbReference type="HOGENOM" id="CLU_052344_2_0_6"/>
<evidence type="ECO:0000256" key="6">
    <source>
        <dbReference type="ARBA" id="ARBA00023316"/>
    </source>
</evidence>
<organism evidence="8 9">
    <name type="scientific">Shewanella sediminis (strain HAW-EB3)</name>
    <dbReference type="NCBI Taxonomy" id="425104"/>
    <lineage>
        <taxon>Bacteria</taxon>
        <taxon>Pseudomonadati</taxon>
        <taxon>Pseudomonadota</taxon>
        <taxon>Gammaproteobacteria</taxon>
        <taxon>Alteromonadales</taxon>
        <taxon>Shewanellaceae</taxon>
        <taxon>Shewanella</taxon>
    </lineage>
</organism>
<keyword evidence="4 7" id="KW-0573">Peptidoglycan synthesis</keyword>
<dbReference type="eggNOG" id="COG0796">
    <property type="taxonomic scope" value="Bacteria"/>
</dbReference>
<evidence type="ECO:0000256" key="5">
    <source>
        <dbReference type="ARBA" id="ARBA00023235"/>
    </source>
</evidence>
<comment type="pathway">
    <text evidence="7">Cell wall biogenesis; peptidoglycan biosynthesis.</text>
</comment>
<comment type="function">
    <text evidence="7">Provides the (R)-glutamate required for cell wall biosynthesis.</text>
</comment>
<proteinExistence type="inferred from homology"/>
<dbReference type="PANTHER" id="PTHR21198">
    <property type="entry name" value="GLUTAMATE RACEMASE"/>
    <property type="match status" value="1"/>
</dbReference>
<keyword evidence="9" id="KW-1185">Reference proteome</keyword>
<dbReference type="AlphaFoldDB" id="A8G1G6"/>
<feature type="binding site" evidence="7">
    <location>
        <begin position="17"/>
        <end position="18"/>
    </location>
    <ligand>
        <name>substrate</name>
    </ligand>
</feature>
<dbReference type="InterPro" id="IPR015942">
    <property type="entry name" value="Asp/Glu/hydantoin_racemase"/>
</dbReference>
<evidence type="ECO:0000256" key="2">
    <source>
        <dbReference type="ARBA" id="ARBA00013090"/>
    </source>
</evidence>
<dbReference type="STRING" id="425104.Ssed_4337"/>
<comment type="catalytic activity">
    <reaction evidence="1 7">
        <text>L-glutamate = D-glutamate</text>
        <dbReference type="Rhea" id="RHEA:12813"/>
        <dbReference type="ChEBI" id="CHEBI:29985"/>
        <dbReference type="ChEBI" id="CHEBI:29986"/>
        <dbReference type="EC" id="5.1.1.3"/>
    </reaction>
</comment>
<dbReference type="Pfam" id="PF01177">
    <property type="entry name" value="Asp_Glu_race"/>
    <property type="match status" value="1"/>
</dbReference>
<dbReference type="FunFam" id="3.40.50.1860:FF:000001">
    <property type="entry name" value="Glutamate racemase"/>
    <property type="match status" value="1"/>
</dbReference>
<protein>
    <recommendedName>
        <fullName evidence="2 7">Glutamate racemase</fullName>
        <ecNumber evidence="2 7">5.1.1.3</ecNumber>
    </recommendedName>
</protein>
<dbReference type="EMBL" id="CP000821">
    <property type="protein sequence ID" value="ABV38939.1"/>
    <property type="molecule type" value="Genomic_DNA"/>
</dbReference>
<dbReference type="PANTHER" id="PTHR21198:SF2">
    <property type="entry name" value="GLUTAMATE RACEMASE"/>
    <property type="match status" value="1"/>
</dbReference>
<dbReference type="NCBIfam" id="TIGR00067">
    <property type="entry name" value="glut_race"/>
    <property type="match status" value="1"/>
</dbReference>
<dbReference type="InterPro" id="IPR001920">
    <property type="entry name" value="Asp/Glu_race"/>
</dbReference>